<name>A0A166FKY9_DAUCS</name>
<protein>
    <submittedName>
        <fullName evidence="2">Uncharacterized protein</fullName>
    </submittedName>
</protein>
<keyword evidence="4" id="KW-1185">Reference proteome</keyword>
<reference evidence="2" key="1">
    <citation type="journal article" date="2016" name="Nat. Genet.">
        <title>A high-quality carrot genome assembly provides new insights into carotenoid accumulation and asterid genome evolution.</title>
        <authorList>
            <person name="Iorizzo M."/>
            <person name="Ellison S."/>
            <person name="Senalik D."/>
            <person name="Zeng P."/>
            <person name="Satapoomin P."/>
            <person name="Huang J."/>
            <person name="Bowman M."/>
            <person name="Iovene M."/>
            <person name="Sanseverino W."/>
            <person name="Cavagnaro P."/>
            <person name="Yildiz M."/>
            <person name="Macko-Podgorni A."/>
            <person name="Moranska E."/>
            <person name="Grzebelus E."/>
            <person name="Grzebelus D."/>
            <person name="Ashrafi H."/>
            <person name="Zheng Z."/>
            <person name="Cheng S."/>
            <person name="Spooner D."/>
            <person name="Van Deynze A."/>
            <person name="Simon P."/>
        </authorList>
    </citation>
    <scope>NUCLEOTIDE SEQUENCE [LARGE SCALE GENOMIC DNA]</scope>
    <source>
        <tissue evidence="2">Leaf</tissue>
    </source>
</reference>
<evidence type="ECO:0000313" key="2">
    <source>
        <dbReference type="EMBL" id="KZN07905.1"/>
    </source>
</evidence>
<dbReference type="PANTHER" id="PTHR35100">
    <property type="entry name" value="FOLD PROTEIN"/>
    <property type="match status" value="1"/>
</dbReference>
<evidence type="ECO:0000313" key="4">
    <source>
        <dbReference type="Proteomes" id="UP000077755"/>
    </source>
</evidence>
<dbReference type="Proteomes" id="UP000077755">
    <property type="component" value="Chromosome 1"/>
</dbReference>
<dbReference type="EMBL" id="CP093343">
    <property type="protein sequence ID" value="WOG81203.1"/>
    <property type="molecule type" value="Genomic_DNA"/>
</dbReference>
<feature type="region of interest" description="Disordered" evidence="1">
    <location>
        <begin position="1"/>
        <end position="34"/>
    </location>
</feature>
<proteinExistence type="predicted"/>
<organism evidence="2">
    <name type="scientific">Daucus carota subsp. sativus</name>
    <name type="common">Carrot</name>
    <dbReference type="NCBI Taxonomy" id="79200"/>
    <lineage>
        <taxon>Eukaryota</taxon>
        <taxon>Viridiplantae</taxon>
        <taxon>Streptophyta</taxon>
        <taxon>Embryophyta</taxon>
        <taxon>Tracheophyta</taxon>
        <taxon>Spermatophyta</taxon>
        <taxon>Magnoliopsida</taxon>
        <taxon>eudicotyledons</taxon>
        <taxon>Gunneridae</taxon>
        <taxon>Pentapetalae</taxon>
        <taxon>asterids</taxon>
        <taxon>campanulids</taxon>
        <taxon>Apiales</taxon>
        <taxon>Apiaceae</taxon>
        <taxon>Apioideae</taxon>
        <taxon>Scandiceae</taxon>
        <taxon>Daucinae</taxon>
        <taxon>Daucus</taxon>
        <taxon>Daucus sect. Daucus</taxon>
    </lineage>
</organism>
<accession>A0A166FKY9</accession>
<dbReference type="EMBL" id="LNRQ01000001">
    <property type="protein sequence ID" value="KZN07905.1"/>
    <property type="molecule type" value="Genomic_DNA"/>
</dbReference>
<dbReference type="STRING" id="79200.A0A166FKY9"/>
<dbReference type="Gramene" id="KZN07905">
    <property type="protein sequence ID" value="KZN07905"/>
    <property type="gene ID" value="DCAR_000574"/>
</dbReference>
<feature type="compositionally biased region" description="Polar residues" evidence="1">
    <location>
        <begin position="1"/>
        <end position="20"/>
    </location>
</feature>
<sequence length="140" mass="15669">MDASSNRNTVFQRNHQSFLSPNRPHTDSSNNSIKLHPSHLPHVVLIKCLSRALRDENPKLLMVASALILPIQPLKVSAVHTGTMEMICKRGLHLRKEPLKIPKLKMAYNVHKMSSLLGCADDAFPQTPFMLPGTCNKLLE</sequence>
<dbReference type="PANTHER" id="PTHR35100:SF1">
    <property type="entry name" value="F15H11.13 PROTEIN"/>
    <property type="match status" value="1"/>
</dbReference>
<evidence type="ECO:0000256" key="1">
    <source>
        <dbReference type="SAM" id="MobiDB-lite"/>
    </source>
</evidence>
<evidence type="ECO:0000313" key="3">
    <source>
        <dbReference type="EMBL" id="WOG81203.1"/>
    </source>
</evidence>
<gene>
    <name evidence="2" type="ORF">DCAR_000574</name>
    <name evidence="3" type="ORF">DCAR_0100348</name>
</gene>
<dbReference type="AlphaFoldDB" id="A0A166FKY9"/>
<reference evidence="3" key="2">
    <citation type="submission" date="2022-03" db="EMBL/GenBank/DDBJ databases">
        <title>Draft title - Genomic analysis of global carrot germplasm unveils the trajectory of domestication and the origin of high carotenoid orange carrot.</title>
        <authorList>
            <person name="Iorizzo M."/>
            <person name="Ellison S."/>
            <person name="Senalik D."/>
            <person name="Macko-Podgorni A."/>
            <person name="Grzebelus D."/>
            <person name="Bostan H."/>
            <person name="Rolling W."/>
            <person name="Curaba J."/>
            <person name="Simon P."/>
        </authorList>
    </citation>
    <scope>NUCLEOTIDE SEQUENCE</scope>
    <source>
        <tissue evidence="3">Leaf</tissue>
    </source>
</reference>